<keyword evidence="2" id="KW-1277">Toxin-antitoxin system</keyword>
<dbReference type="AlphaFoldDB" id="A0A933MKG7"/>
<reference evidence="6" key="1">
    <citation type="submission" date="2020-07" db="EMBL/GenBank/DDBJ databases">
        <title>Huge and variable diversity of episymbiotic CPR bacteria and DPANN archaea in groundwater ecosystems.</title>
        <authorList>
            <person name="He C.Y."/>
            <person name="Keren R."/>
            <person name="Whittaker M."/>
            <person name="Farag I.F."/>
            <person name="Doudna J."/>
            <person name="Cate J.H.D."/>
            <person name="Banfield J.F."/>
        </authorList>
    </citation>
    <scope>NUCLEOTIDE SEQUENCE</scope>
    <source>
        <strain evidence="6">NC_groundwater_1520_Pr4_B-0.1um_53_5</strain>
    </source>
</reference>
<accession>A0A933MKG7</accession>
<evidence type="ECO:0000256" key="1">
    <source>
        <dbReference type="ARBA" id="ARBA00022553"/>
    </source>
</evidence>
<dbReference type="GO" id="GO:0110001">
    <property type="term" value="C:toxin-antitoxin complex"/>
    <property type="evidence" value="ECO:0007669"/>
    <property type="project" value="InterPro"/>
</dbReference>
<keyword evidence="5" id="KW-0378">Hydrolase</keyword>
<evidence type="ECO:0000256" key="5">
    <source>
        <dbReference type="ARBA" id="ARBA00022801"/>
    </source>
</evidence>
<dbReference type="Proteomes" id="UP000736328">
    <property type="component" value="Unassembled WGS sequence"/>
</dbReference>
<evidence type="ECO:0000256" key="3">
    <source>
        <dbReference type="ARBA" id="ARBA00022722"/>
    </source>
</evidence>
<protein>
    <submittedName>
        <fullName evidence="6">DUF86 domain-containing protein</fullName>
    </submittedName>
</protein>
<evidence type="ECO:0000256" key="2">
    <source>
        <dbReference type="ARBA" id="ARBA00022649"/>
    </source>
</evidence>
<dbReference type="EMBL" id="JACQXR010000156">
    <property type="protein sequence ID" value="MBI4727759.1"/>
    <property type="molecule type" value="Genomic_DNA"/>
</dbReference>
<organism evidence="6 7">
    <name type="scientific">candidate division TA06 bacterium</name>
    <dbReference type="NCBI Taxonomy" id="2250710"/>
    <lineage>
        <taxon>Bacteria</taxon>
        <taxon>Bacteria division TA06</taxon>
    </lineage>
</organism>
<keyword evidence="4" id="KW-0547">Nucleotide-binding</keyword>
<evidence type="ECO:0000313" key="7">
    <source>
        <dbReference type="Proteomes" id="UP000736328"/>
    </source>
</evidence>
<keyword evidence="1" id="KW-0597">Phosphoprotein</keyword>
<comment type="caution">
    <text evidence="6">The sequence shown here is derived from an EMBL/GenBank/DDBJ whole genome shotgun (WGS) entry which is preliminary data.</text>
</comment>
<dbReference type="GO" id="GO:0004540">
    <property type="term" value="F:RNA nuclease activity"/>
    <property type="evidence" value="ECO:0007669"/>
    <property type="project" value="InterPro"/>
</dbReference>
<dbReference type="PANTHER" id="PTHR34139">
    <property type="entry name" value="UPF0331 PROTEIN MJ0127"/>
    <property type="match status" value="1"/>
</dbReference>
<name>A0A933MKG7_UNCT6</name>
<dbReference type="Pfam" id="PF01934">
    <property type="entry name" value="HepT-like"/>
    <property type="match status" value="1"/>
</dbReference>
<dbReference type="InterPro" id="IPR051813">
    <property type="entry name" value="HepT_RNase_toxin"/>
</dbReference>
<dbReference type="InterPro" id="IPR008201">
    <property type="entry name" value="HepT-like"/>
</dbReference>
<dbReference type="GO" id="GO:0016787">
    <property type="term" value="F:hydrolase activity"/>
    <property type="evidence" value="ECO:0007669"/>
    <property type="project" value="UniProtKB-KW"/>
</dbReference>
<dbReference type="PANTHER" id="PTHR34139:SF1">
    <property type="entry name" value="RNASE MJ1380-RELATED"/>
    <property type="match status" value="1"/>
</dbReference>
<evidence type="ECO:0000313" key="6">
    <source>
        <dbReference type="EMBL" id="MBI4727759.1"/>
    </source>
</evidence>
<gene>
    <name evidence="6" type="ORF">HY768_11170</name>
</gene>
<evidence type="ECO:0000256" key="4">
    <source>
        <dbReference type="ARBA" id="ARBA00022741"/>
    </source>
</evidence>
<dbReference type="GO" id="GO:0000166">
    <property type="term" value="F:nucleotide binding"/>
    <property type="evidence" value="ECO:0007669"/>
    <property type="project" value="UniProtKB-KW"/>
</dbReference>
<keyword evidence="3" id="KW-0540">Nuclease</keyword>
<proteinExistence type="predicted"/>
<sequence length="99" mass="11357">MDKSVEFTQGMKFEKFIGDDKTVFAVIRAIEIIGEAVKNIPEDARKEHPAIPWKSLAGMRDKLIHAYFGVDLKRVWKTVKEEMPPLKPLFGKMLKGLKK</sequence>